<dbReference type="RefSeq" id="WP_355401428.1">
    <property type="nucleotide sequence ID" value="NZ_JBEGHN010000034.1"/>
</dbReference>
<organism evidence="1 2">
    <name type="scientific">Streptomyces ossamyceticus</name>
    <dbReference type="NCBI Taxonomy" id="249581"/>
    <lineage>
        <taxon>Bacteria</taxon>
        <taxon>Bacillati</taxon>
        <taxon>Actinomycetota</taxon>
        <taxon>Actinomycetes</taxon>
        <taxon>Kitasatosporales</taxon>
        <taxon>Streptomycetaceae</taxon>
        <taxon>Streptomyces</taxon>
    </lineage>
</organism>
<comment type="caution">
    <text evidence="1">The sequence shown here is derived from an EMBL/GenBank/DDBJ whole genome shotgun (WGS) entry which is preliminary data.</text>
</comment>
<protein>
    <recommendedName>
        <fullName evidence="3">MAPEG family protein</fullName>
    </recommendedName>
</protein>
<evidence type="ECO:0000313" key="2">
    <source>
        <dbReference type="Proteomes" id="UP001550210"/>
    </source>
</evidence>
<proteinExistence type="predicted"/>
<evidence type="ECO:0000313" key="1">
    <source>
        <dbReference type="EMBL" id="MET9849099.1"/>
    </source>
</evidence>
<dbReference type="Proteomes" id="UP001550210">
    <property type="component" value="Unassembled WGS sequence"/>
</dbReference>
<reference evidence="1 2" key="1">
    <citation type="submission" date="2024-06" db="EMBL/GenBank/DDBJ databases">
        <title>The Natural Products Discovery Center: Release of the First 8490 Sequenced Strains for Exploring Actinobacteria Biosynthetic Diversity.</title>
        <authorList>
            <person name="Kalkreuter E."/>
            <person name="Kautsar S.A."/>
            <person name="Yang D."/>
            <person name="Bader C.D."/>
            <person name="Teijaro C.N."/>
            <person name="Fluegel L."/>
            <person name="Davis C.M."/>
            <person name="Simpson J.R."/>
            <person name="Lauterbach L."/>
            <person name="Steele A.D."/>
            <person name="Gui C."/>
            <person name="Meng S."/>
            <person name="Li G."/>
            <person name="Viehrig K."/>
            <person name="Ye F."/>
            <person name="Su P."/>
            <person name="Kiefer A.F."/>
            <person name="Nichols A."/>
            <person name="Cepeda A.J."/>
            <person name="Yan W."/>
            <person name="Fan B."/>
            <person name="Jiang Y."/>
            <person name="Adhikari A."/>
            <person name="Zheng C.-J."/>
            <person name="Schuster L."/>
            <person name="Cowan T.M."/>
            <person name="Smanski M.J."/>
            <person name="Chevrette M.G."/>
            <person name="De Carvalho L.P.S."/>
            <person name="Shen B."/>
        </authorList>
    </citation>
    <scope>NUCLEOTIDE SEQUENCE [LARGE SCALE GENOMIC DNA]</scope>
    <source>
        <strain evidence="1 2">NPDC006434</strain>
    </source>
</reference>
<gene>
    <name evidence="1" type="ORF">ABZZ21_32055</name>
</gene>
<dbReference type="EMBL" id="JBEXPZ010000048">
    <property type="protein sequence ID" value="MET9849099.1"/>
    <property type="molecule type" value="Genomic_DNA"/>
</dbReference>
<keyword evidence="2" id="KW-1185">Reference proteome</keyword>
<accession>A0ABV2V5K4</accession>
<evidence type="ECO:0008006" key="3">
    <source>
        <dbReference type="Google" id="ProtNLM"/>
    </source>
</evidence>
<name>A0ABV2V5K4_9ACTN</name>
<sequence>MLVADIDEPLTAVALWIGHRVIGAVQLTLRVVLIVHALGFWP</sequence>